<dbReference type="STRING" id="558155.SAMN04487911_13043"/>
<reference evidence="3" key="1">
    <citation type="submission" date="2016-11" db="EMBL/GenBank/DDBJ databases">
        <authorList>
            <person name="Varghese N."/>
            <person name="Submissions S."/>
        </authorList>
    </citation>
    <scope>NUCLEOTIDE SEQUENCE [LARGE SCALE GENOMIC DNA]</scope>
    <source>
        <strain evidence="3">CGMCC 1.8863</strain>
    </source>
</reference>
<feature type="domain" description="Integrase catalytic" evidence="1">
    <location>
        <begin position="105"/>
        <end position="268"/>
    </location>
</feature>
<dbReference type="Pfam" id="PF13276">
    <property type="entry name" value="HTH_21"/>
    <property type="match status" value="1"/>
</dbReference>
<dbReference type="GO" id="GO:0003676">
    <property type="term" value="F:nucleic acid binding"/>
    <property type="evidence" value="ECO:0007669"/>
    <property type="project" value="InterPro"/>
</dbReference>
<dbReference type="InterPro" id="IPR036397">
    <property type="entry name" value="RNaseH_sf"/>
</dbReference>
<dbReference type="GO" id="GO:0015074">
    <property type="term" value="P:DNA integration"/>
    <property type="evidence" value="ECO:0007669"/>
    <property type="project" value="InterPro"/>
</dbReference>
<dbReference type="Pfam" id="PF13333">
    <property type="entry name" value="rve_2"/>
    <property type="match status" value="1"/>
</dbReference>
<organism evidence="2 3">
    <name type="scientific">Arenibacter nanhaiticus</name>
    <dbReference type="NCBI Taxonomy" id="558155"/>
    <lineage>
        <taxon>Bacteria</taxon>
        <taxon>Pseudomonadati</taxon>
        <taxon>Bacteroidota</taxon>
        <taxon>Flavobacteriia</taxon>
        <taxon>Flavobacteriales</taxon>
        <taxon>Flavobacteriaceae</taxon>
        <taxon>Arenibacter</taxon>
    </lineage>
</organism>
<dbReference type="InterPro" id="IPR048020">
    <property type="entry name" value="Transpos_IS3"/>
</dbReference>
<dbReference type="InterPro" id="IPR050900">
    <property type="entry name" value="Transposase_IS3/IS150/IS904"/>
</dbReference>
<dbReference type="PANTHER" id="PTHR46889">
    <property type="entry name" value="TRANSPOSASE INSF FOR INSERTION SEQUENCE IS3B-RELATED"/>
    <property type="match status" value="1"/>
</dbReference>
<name>A0A1M6LAR6_9FLAO</name>
<proteinExistence type="predicted"/>
<dbReference type="InterPro" id="IPR001584">
    <property type="entry name" value="Integrase_cat-core"/>
</dbReference>
<dbReference type="PANTHER" id="PTHR46889:SF4">
    <property type="entry name" value="TRANSPOSASE INSO FOR INSERTION SEQUENCE ELEMENT IS911B-RELATED"/>
    <property type="match status" value="1"/>
</dbReference>
<dbReference type="SUPFAM" id="SSF53098">
    <property type="entry name" value="Ribonuclease H-like"/>
    <property type="match status" value="1"/>
</dbReference>
<dbReference type="Pfam" id="PF00665">
    <property type="entry name" value="rve"/>
    <property type="match status" value="1"/>
</dbReference>
<dbReference type="Gene3D" id="3.30.420.10">
    <property type="entry name" value="Ribonuclease H-like superfamily/Ribonuclease H"/>
    <property type="match status" value="1"/>
</dbReference>
<dbReference type="EMBL" id="FQYX01000030">
    <property type="protein sequence ID" value="SHJ68301.1"/>
    <property type="molecule type" value="Genomic_DNA"/>
</dbReference>
<evidence type="ECO:0000259" key="1">
    <source>
        <dbReference type="PROSITE" id="PS50994"/>
    </source>
</evidence>
<dbReference type="Proteomes" id="UP000184231">
    <property type="component" value="Unassembled WGS sequence"/>
</dbReference>
<dbReference type="InterPro" id="IPR025948">
    <property type="entry name" value="HTH-like_dom"/>
</dbReference>
<evidence type="ECO:0000313" key="2">
    <source>
        <dbReference type="EMBL" id="SHJ68301.1"/>
    </source>
</evidence>
<accession>A0A1M6LAR6</accession>
<protein>
    <submittedName>
        <fullName evidence="2">Transposase InsO and inactivated derivatives</fullName>
    </submittedName>
</protein>
<evidence type="ECO:0000313" key="3">
    <source>
        <dbReference type="Proteomes" id="UP000184231"/>
    </source>
</evidence>
<keyword evidence="3" id="KW-1185">Reference proteome</keyword>
<dbReference type="AlphaFoldDB" id="A0A1M6LAR6"/>
<gene>
    <name evidence="2" type="ORF">SAMN04487911_13043</name>
</gene>
<dbReference type="PROSITE" id="PS50994">
    <property type="entry name" value="INTEGRASE"/>
    <property type="match status" value="1"/>
</dbReference>
<sequence>MCKVLAIGLRSYYRWKRSSTSKRELKKEKFKKLITEVYFEFKQRYGSPRITVELHSRGYKISRITVAKYMREMGLRSKLAKKFKATTDSKHNYQVVENVLDREFEPNKPSQAWVSDITYISVKEGFLFLTTVIDLYDRKLIGWSLSKSMATNLTTLPAWRMAIKNRKIAEGLIFHSDQGIQYANRAFANTLESYKVVRSMSRTGNCWDNSVAESFFKSLKTELIYGNTLLTREEMEREIFEYIELWYNKKRRHSYLNYMTIEEFNNRKINYEYAA</sequence>
<dbReference type="InterPro" id="IPR012337">
    <property type="entry name" value="RNaseH-like_sf"/>
</dbReference>
<dbReference type="NCBIfam" id="NF033516">
    <property type="entry name" value="transpos_IS3"/>
    <property type="match status" value="1"/>
</dbReference>